<dbReference type="InterPro" id="IPR036622">
    <property type="entry name" value="LigA_sf"/>
</dbReference>
<sequence length="40" mass="4710">MFCTRKICPCCKKTNLEIYALMKGMTYDDFMKTRKVPKAT</sequence>
<comment type="caution">
    <text evidence="2">The sequence shown here is derived from an EMBL/GenBank/DDBJ whole genome shotgun (WGS) entry which is preliminary data.</text>
</comment>
<dbReference type="SUPFAM" id="SSF48076">
    <property type="entry name" value="LigA subunit of an aromatic-ring-opening dioxygenase LigAB"/>
    <property type="match status" value="1"/>
</dbReference>
<dbReference type="InterPro" id="IPR011986">
    <property type="entry name" value="Xdiol_dOase_LigA"/>
</dbReference>
<feature type="domain" description="Extradiol ring-cleavage dioxygenase LigAB LigA subunit" evidence="1">
    <location>
        <begin position="1"/>
        <end position="35"/>
    </location>
</feature>
<evidence type="ECO:0000313" key="3">
    <source>
        <dbReference type="Proteomes" id="UP001243195"/>
    </source>
</evidence>
<dbReference type="EMBL" id="JAVIDA010000038">
    <property type="protein sequence ID" value="MDQ9073239.1"/>
    <property type="molecule type" value="Genomic_DNA"/>
</dbReference>
<protein>
    <recommendedName>
        <fullName evidence="1">Extradiol ring-cleavage dioxygenase LigAB LigA subunit domain-containing protein</fullName>
    </recommendedName>
</protein>
<dbReference type="Pfam" id="PF07746">
    <property type="entry name" value="LigA"/>
    <property type="match status" value="1"/>
</dbReference>
<name>A0AAW8JMZ6_9GAMM</name>
<evidence type="ECO:0000313" key="2">
    <source>
        <dbReference type="EMBL" id="MDQ9073239.1"/>
    </source>
</evidence>
<dbReference type="Proteomes" id="UP001243195">
    <property type="component" value="Unassembled WGS sequence"/>
</dbReference>
<dbReference type="Gene3D" id="1.10.700.10">
    <property type="entry name" value="Dioxygenase LigAB, LigA subunit"/>
    <property type="match status" value="1"/>
</dbReference>
<proteinExistence type="predicted"/>
<gene>
    <name evidence="2" type="ORF">RFH51_17455</name>
</gene>
<accession>A0AAW8JMZ6</accession>
<reference evidence="2" key="1">
    <citation type="submission" date="2023-08" db="EMBL/GenBank/DDBJ databases">
        <title>Emergence of clinically-relevant ST2 carbapenem-resistant Acinetobacter baumannii strains in hospital sewages in Zhejiang, East of China.</title>
        <authorList>
            <person name="Kaichao C."/>
            <person name="Zhang R."/>
        </authorList>
    </citation>
    <scope>NUCLEOTIDE SEQUENCE</scope>
    <source>
        <strain evidence="2">M-SY-60</strain>
    </source>
</reference>
<evidence type="ECO:0000259" key="1">
    <source>
        <dbReference type="Pfam" id="PF07746"/>
    </source>
</evidence>
<organism evidence="2 3">
    <name type="scientific">Acinetobacter gerneri</name>
    <dbReference type="NCBI Taxonomy" id="202952"/>
    <lineage>
        <taxon>Bacteria</taxon>
        <taxon>Pseudomonadati</taxon>
        <taxon>Pseudomonadota</taxon>
        <taxon>Gammaproteobacteria</taxon>
        <taxon>Moraxellales</taxon>
        <taxon>Moraxellaceae</taxon>
        <taxon>Acinetobacter</taxon>
    </lineage>
</organism>
<dbReference type="AlphaFoldDB" id="A0AAW8JMZ6"/>